<proteinExistence type="predicted"/>
<protein>
    <submittedName>
        <fullName evidence="2">Uncharacterized protein</fullName>
    </submittedName>
</protein>
<organism evidence="2">
    <name type="scientific">Cacopsylla melanoneura</name>
    <dbReference type="NCBI Taxonomy" id="428564"/>
    <lineage>
        <taxon>Eukaryota</taxon>
        <taxon>Metazoa</taxon>
        <taxon>Ecdysozoa</taxon>
        <taxon>Arthropoda</taxon>
        <taxon>Hexapoda</taxon>
        <taxon>Insecta</taxon>
        <taxon>Pterygota</taxon>
        <taxon>Neoptera</taxon>
        <taxon>Paraneoptera</taxon>
        <taxon>Hemiptera</taxon>
        <taxon>Sternorrhyncha</taxon>
        <taxon>Psylloidea</taxon>
        <taxon>Psyllidae</taxon>
        <taxon>Psyllinae</taxon>
        <taxon>Cacopsylla</taxon>
    </lineage>
</organism>
<keyword evidence="1" id="KW-0472">Membrane</keyword>
<keyword evidence="1" id="KW-1133">Transmembrane helix</keyword>
<evidence type="ECO:0000256" key="1">
    <source>
        <dbReference type="SAM" id="Phobius"/>
    </source>
</evidence>
<name>A0A8D8RLY5_9HEMI</name>
<reference evidence="2" key="1">
    <citation type="submission" date="2021-05" db="EMBL/GenBank/DDBJ databases">
        <authorList>
            <person name="Alioto T."/>
            <person name="Alioto T."/>
            <person name="Gomez Garrido J."/>
        </authorList>
    </citation>
    <scope>NUCLEOTIDE SEQUENCE</scope>
</reference>
<accession>A0A8D8RLY5</accession>
<keyword evidence="1" id="KW-0812">Transmembrane</keyword>
<feature type="transmembrane region" description="Helical" evidence="1">
    <location>
        <begin position="66"/>
        <end position="85"/>
    </location>
</feature>
<dbReference type="AlphaFoldDB" id="A0A8D8RLY5"/>
<dbReference type="EMBL" id="HBUF01172303">
    <property type="protein sequence ID" value="CAG6653181.1"/>
    <property type="molecule type" value="Transcribed_RNA"/>
</dbReference>
<evidence type="ECO:0000313" key="2">
    <source>
        <dbReference type="EMBL" id="CAG6653181.1"/>
    </source>
</evidence>
<sequence>MSKNMQENKRIGCFREQIKTVLAGEKRKKKYIAIDRFINENNINEKANNKNHTPNRKTELNFQSKIYYYLCSFSFLNFSSFFSGLHEQFEQNEKYRKINLNNKLNEGGGNYCRLMYKHQIIIIKSFGIKCYTIF</sequence>